<dbReference type="InterPro" id="IPR037066">
    <property type="entry name" value="Plug_dom_sf"/>
</dbReference>
<evidence type="ECO:0000313" key="3">
    <source>
        <dbReference type="EMBL" id="TKB97750.1"/>
    </source>
</evidence>
<keyword evidence="1" id="KW-0732">Signal</keyword>
<dbReference type="Pfam" id="PF13715">
    <property type="entry name" value="CarbopepD_reg_2"/>
    <property type="match status" value="1"/>
</dbReference>
<dbReference type="InterPro" id="IPR008969">
    <property type="entry name" value="CarboxyPept-like_regulatory"/>
</dbReference>
<evidence type="ECO:0000256" key="1">
    <source>
        <dbReference type="SAM" id="SignalP"/>
    </source>
</evidence>
<dbReference type="SUPFAM" id="SSF56935">
    <property type="entry name" value="Porins"/>
    <property type="match status" value="1"/>
</dbReference>
<dbReference type="InterPro" id="IPR012910">
    <property type="entry name" value="Plug_dom"/>
</dbReference>
<dbReference type="Pfam" id="PF07715">
    <property type="entry name" value="Plug"/>
    <property type="match status" value="1"/>
</dbReference>
<dbReference type="OrthoDB" id="1108759at2"/>
<dbReference type="Gene3D" id="2.170.130.10">
    <property type="entry name" value="TonB-dependent receptor, plug domain"/>
    <property type="match status" value="1"/>
</dbReference>
<keyword evidence="4" id="KW-1185">Reference proteome</keyword>
<accession>A0A4U1C0Z5</accession>
<comment type="caution">
    <text evidence="3">The sequence shown here is derived from an EMBL/GenBank/DDBJ whole genome shotgun (WGS) entry which is preliminary data.</text>
</comment>
<feature type="domain" description="TonB-dependent receptor plug" evidence="2">
    <location>
        <begin position="134"/>
        <end position="214"/>
    </location>
</feature>
<dbReference type="EMBL" id="SWBP01000003">
    <property type="protein sequence ID" value="TKB97750.1"/>
    <property type="molecule type" value="Genomic_DNA"/>
</dbReference>
<gene>
    <name evidence="3" type="ORF">FA046_10325</name>
</gene>
<evidence type="ECO:0000313" key="4">
    <source>
        <dbReference type="Proteomes" id="UP000308181"/>
    </source>
</evidence>
<reference evidence="3 4" key="1">
    <citation type="submission" date="2019-04" db="EMBL/GenBank/DDBJ databases">
        <title>Pedobacter sp. AR-3-17 sp. nov., isolated from Arctic soil.</title>
        <authorList>
            <person name="Dahal R.H."/>
            <person name="Kim D.-U."/>
        </authorList>
    </citation>
    <scope>NUCLEOTIDE SEQUENCE [LARGE SCALE GENOMIC DNA]</scope>
    <source>
        <strain evidence="3 4">AR-3-17</strain>
    </source>
</reference>
<sequence length="808" mass="92588">MIKKLLFLFLLFPFFTKAQTLQSIKGVVNNELNLPQADVRVVIQGTKIFANTNQNGAYEIKLKPGNYVVTFSSLGFTTSNVEVKLTAGKDFNLSITLNRDLQNLEQVIVQDQIGRSQGMIRIDPKIVSQNPNVSQNFEAILKQLPGVSTNNELSSQYSVRGGNFDENLIYINDVEIYKPYLVRNGQQEGLSLINPDLVGNVKFSAGGFTPRYGDKLSSVLDVQYKNTDTVKYTAGVGTNGVSATGFFSYKNINGAVGFRNKQNKFILNSQPVEGSYNPQFYDFQALLNFKISKKTSLSFLGIYNSSKFGLVPQSRETQFGTFNELLRLRVNYEGQEKDEYNNLVSSITLNSEISDKLNFKWVNSVFYMTEKENFDILGSYIFDEIENDFANNNFGRVRANRGIGAYQNYGRNELKADIYASELKLNYTTKKSYWETGFRFQYDKITDNLKEFELIDSAGFSIPNNFSNFVLSQSVEAANQVNTIRYSGYVQNSSDINKKLSFTGGIRFNYNNFTKEFIPSPRIVFAYRPNFAKDIIYKLATGLYVQPPFYRESRNFNGSINREVKSQKSLHFVLSSDYQFKGLGTQLKFTTEAYFKYLYNLTPYNIENLRVRYYANQQSKGYATGIDFRINGEFIKDLESSFRLSIMKTGEDIENDSYIIQNDNGSTETIYPGYLKRPTDQRVNFSAFFQDKLFRSPTYKVHMNLLFGSRLPTGPPGAQQYQQEFNIPAYKRLDIGFSKDILDPESTHKPRLLDKYLKSMIVYAEIFNLLNINNTVSYLWITDVNNFQFAIPNYLTARQLNVRLITKF</sequence>
<protein>
    <submittedName>
        <fullName evidence="3">TonB-dependent receptor</fullName>
    </submittedName>
</protein>
<name>A0A4U1C0Z5_9SPHI</name>
<feature type="chain" id="PRO_5020400443" evidence="1">
    <location>
        <begin position="19"/>
        <end position="808"/>
    </location>
</feature>
<dbReference type="AlphaFoldDB" id="A0A4U1C0Z5"/>
<dbReference type="SUPFAM" id="SSF49464">
    <property type="entry name" value="Carboxypeptidase regulatory domain-like"/>
    <property type="match status" value="1"/>
</dbReference>
<dbReference type="Proteomes" id="UP000308181">
    <property type="component" value="Unassembled WGS sequence"/>
</dbReference>
<proteinExistence type="predicted"/>
<dbReference type="Gene3D" id="2.60.40.1120">
    <property type="entry name" value="Carboxypeptidase-like, regulatory domain"/>
    <property type="match status" value="1"/>
</dbReference>
<feature type="signal peptide" evidence="1">
    <location>
        <begin position="1"/>
        <end position="18"/>
    </location>
</feature>
<organism evidence="3 4">
    <name type="scientific">Pedobacter cryophilus</name>
    <dbReference type="NCBI Taxonomy" id="2571271"/>
    <lineage>
        <taxon>Bacteria</taxon>
        <taxon>Pseudomonadati</taxon>
        <taxon>Bacteroidota</taxon>
        <taxon>Sphingobacteriia</taxon>
        <taxon>Sphingobacteriales</taxon>
        <taxon>Sphingobacteriaceae</taxon>
        <taxon>Pedobacter</taxon>
    </lineage>
</organism>
<keyword evidence="3" id="KW-0675">Receptor</keyword>
<dbReference type="RefSeq" id="WP_136826325.1">
    <property type="nucleotide sequence ID" value="NZ_SWBP01000003.1"/>
</dbReference>
<evidence type="ECO:0000259" key="2">
    <source>
        <dbReference type="Pfam" id="PF07715"/>
    </source>
</evidence>